<feature type="transmembrane region" description="Helical" evidence="1">
    <location>
        <begin position="256"/>
        <end position="278"/>
    </location>
</feature>
<accession>A0A2G5VD93</accession>
<dbReference type="Gene3D" id="1.20.1070.10">
    <property type="entry name" value="Rhodopsin 7-helix transmembrane proteins"/>
    <property type="match status" value="1"/>
</dbReference>
<evidence type="ECO:0000256" key="1">
    <source>
        <dbReference type="SAM" id="Phobius"/>
    </source>
</evidence>
<keyword evidence="1" id="KW-1133">Transmembrane helix</keyword>
<name>A0A2G5VD93_9PELO</name>
<dbReference type="PANTHER" id="PTHR38622:SF3">
    <property type="entry name" value="SERPENTINE RECEPTOR, CLASS T"/>
    <property type="match status" value="1"/>
</dbReference>
<dbReference type="SUPFAM" id="SSF81321">
    <property type="entry name" value="Family A G protein-coupled receptor-like"/>
    <property type="match status" value="1"/>
</dbReference>
<dbReference type="EMBL" id="PDUG01000002">
    <property type="protein sequence ID" value="PIC49739.1"/>
    <property type="molecule type" value="Genomic_DNA"/>
</dbReference>
<evidence type="ECO:0000313" key="3">
    <source>
        <dbReference type="Proteomes" id="UP000230233"/>
    </source>
</evidence>
<protein>
    <recommendedName>
        <fullName evidence="4">G-protein coupled receptors family 1 profile domain-containing protein</fullName>
    </recommendedName>
</protein>
<gene>
    <name evidence="2" type="primary">Cni-B0432.1</name>
    <name evidence="2" type="synonym">Cnig_chr_II.g8250</name>
    <name evidence="2" type="ORF">B9Z55_008250</name>
</gene>
<proteinExistence type="predicted"/>
<feature type="transmembrane region" description="Helical" evidence="1">
    <location>
        <begin position="227"/>
        <end position="244"/>
    </location>
</feature>
<dbReference type="AlphaFoldDB" id="A0A2G5VD93"/>
<dbReference type="PANTHER" id="PTHR38622">
    <property type="entry name" value="PROTEIN CBG07046"/>
    <property type="match status" value="1"/>
</dbReference>
<reference evidence="3" key="1">
    <citation type="submission" date="2017-10" db="EMBL/GenBank/DDBJ databases">
        <title>Rapid genome shrinkage in a self-fertile nematode reveals novel sperm competition proteins.</title>
        <authorList>
            <person name="Yin D."/>
            <person name="Schwarz E.M."/>
            <person name="Thomas C.G."/>
            <person name="Felde R.L."/>
            <person name="Korf I.F."/>
            <person name="Cutter A.D."/>
            <person name="Schartner C.M."/>
            <person name="Ralston E.J."/>
            <person name="Meyer B.J."/>
            <person name="Haag E.S."/>
        </authorList>
    </citation>
    <scope>NUCLEOTIDE SEQUENCE [LARGE SCALE GENOMIC DNA]</scope>
    <source>
        <strain evidence="3">JU1422</strain>
    </source>
</reference>
<feature type="transmembrane region" description="Helical" evidence="1">
    <location>
        <begin position="142"/>
        <end position="160"/>
    </location>
</feature>
<evidence type="ECO:0008006" key="4">
    <source>
        <dbReference type="Google" id="ProtNLM"/>
    </source>
</evidence>
<sequence>MDSTTPQMTPLETPPPPPPSFTFASYMVPGYALQMLCIAFYGCVLVAVQRIKNKAQFGSQFYHLFFFIGSADLIHAIALLWMCLEHEVIHGDALFEVTYVCSWLTCSCYLIHIIGNGLMAVNRYSATFTFHTMHFCPKLIGRYFKIIVAISAFCSIPAFFRHRNYVYENGDWTYTLSPDWVIKLQRYIIIFWMALYMIIAPTFTIMTRLRCNNFINVSYFHRSDQSLVLFNVLHMIFHFFIFLYELFEVFQSDNTFIIFIHAHFYIFLFGATVLNSLFITCTTTRVRLELSKVLCQLYKQGKGKISGSNNNTIQVVPSRF</sequence>
<comment type="caution">
    <text evidence="2">The sequence shown here is derived from an EMBL/GenBank/DDBJ whole genome shotgun (WGS) entry which is preliminary data.</text>
</comment>
<keyword evidence="1" id="KW-0472">Membrane</keyword>
<dbReference type="Proteomes" id="UP000230233">
    <property type="component" value="Chromosome II"/>
</dbReference>
<dbReference type="OrthoDB" id="5804586at2759"/>
<feature type="transmembrane region" description="Helical" evidence="1">
    <location>
        <begin position="102"/>
        <end position="121"/>
    </location>
</feature>
<feature type="transmembrane region" description="Helical" evidence="1">
    <location>
        <begin position="31"/>
        <end position="49"/>
    </location>
</feature>
<feature type="transmembrane region" description="Helical" evidence="1">
    <location>
        <begin position="187"/>
        <end position="206"/>
    </location>
</feature>
<organism evidence="2 3">
    <name type="scientific">Caenorhabditis nigoni</name>
    <dbReference type="NCBI Taxonomy" id="1611254"/>
    <lineage>
        <taxon>Eukaryota</taxon>
        <taxon>Metazoa</taxon>
        <taxon>Ecdysozoa</taxon>
        <taxon>Nematoda</taxon>
        <taxon>Chromadorea</taxon>
        <taxon>Rhabditida</taxon>
        <taxon>Rhabditina</taxon>
        <taxon>Rhabditomorpha</taxon>
        <taxon>Rhabditoidea</taxon>
        <taxon>Rhabditidae</taxon>
        <taxon>Peloderinae</taxon>
        <taxon>Caenorhabditis</taxon>
    </lineage>
</organism>
<evidence type="ECO:0000313" key="2">
    <source>
        <dbReference type="EMBL" id="PIC49739.1"/>
    </source>
</evidence>
<keyword evidence="3" id="KW-1185">Reference proteome</keyword>
<feature type="transmembrane region" description="Helical" evidence="1">
    <location>
        <begin position="61"/>
        <end position="82"/>
    </location>
</feature>
<keyword evidence="1" id="KW-0812">Transmembrane</keyword>